<dbReference type="Gene3D" id="2.60.40.3440">
    <property type="match status" value="1"/>
</dbReference>
<dbReference type="InterPro" id="IPR015919">
    <property type="entry name" value="Cadherin-like_sf"/>
</dbReference>
<dbReference type="SUPFAM" id="SSF49313">
    <property type="entry name" value="Cadherin-like"/>
    <property type="match status" value="1"/>
</dbReference>
<dbReference type="Pfam" id="PF17963">
    <property type="entry name" value="Big_9"/>
    <property type="match status" value="1"/>
</dbReference>
<gene>
    <name evidence="1" type="ORF">HF209_23235</name>
</gene>
<proteinExistence type="predicted"/>
<dbReference type="EMBL" id="JAAXCZ010000013">
    <property type="protein sequence ID" value="MBC2383860.1"/>
    <property type="molecule type" value="Genomic_DNA"/>
</dbReference>
<comment type="caution">
    <text evidence="1">The sequence shown here is derived from an EMBL/GenBank/DDBJ whole genome shotgun (WGS) entry which is preliminary data.</text>
</comment>
<dbReference type="CDD" id="cd11304">
    <property type="entry name" value="Cadherin_repeat"/>
    <property type="match status" value="1"/>
</dbReference>
<name>A0ABR6TDL8_9PSED</name>
<protein>
    <submittedName>
        <fullName evidence="1">Tandem-95 repeat protein</fullName>
    </submittedName>
</protein>
<reference evidence="1 2" key="1">
    <citation type="submission" date="2020-04" db="EMBL/GenBank/DDBJ databases">
        <title>Pseudomonas crami sp. nov., a novel proteolytic bacterial species isolated from cream.</title>
        <authorList>
            <person name="Hofmann K."/>
            <person name="Woller A."/>
            <person name="Huptas C."/>
            <person name="Wenning M."/>
            <person name="Scherer S."/>
            <person name="Doll E.V."/>
        </authorList>
    </citation>
    <scope>NUCLEOTIDE SEQUENCE [LARGE SCALE GENOMIC DNA]</scope>
    <source>
        <strain evidence="1 2">WS 5096</strain>
    </source>
</reference>
<evidence type="ECO:0000313" key="1">
    <source>
        <dbReference type="EMBL" id="MBC2383860.1"/>
    </source>
</evidence>
<keyword evidence="2" id="KW-1185">Reference proteome</keyword>
<sequence length="161" mass="16791">MLIFVPNPNWNGTTSLTYRVMDGAGAWSGAGTATLVVRPVNDAPVAYAKTLVIDEDTPGTVMLTATDIDSPVPTVFQIVTPSPNGTATITGSTLSFTPNLNWNGTTALTYRAQDSAGAWSAPVTVTITVNPVNDVPTLTGTTLTIKTKESTPITVRTAVSH</sequence>
<evidence type="ECO:0000313" key="2">
    <source>
        <dbReference type="Proteomes" id="UP000534677"/>
    </source>
</evidence>
<dbReference type="NCBIfam" id="NF012211">
    <property type="entry name" value="tand_rpt_95"/>
    <property type="match status" value="2"/>
</dbReference>
<accession>A0ABR6TDL8</accession>
<organism evidence="1 2">
    <name type="scientific">Pseudomonas cremoris</name>
    <dbReference type="NCBI Taxonomy" id="2724178"/>
    <lineage>
        <taxon>Bacteria</taxon>
        <taxon>Pseudomonadati</taxon>
        <taxon>Pseudomonadota</taxon>
        <taxon>Gammaproteobacteria</taxon>
        <taxon>Pseudomonadales</taxon>
        <taxon>Pseudomonadaceae</taxon>
        <taxon>Pseudomonas</taxon>
    </lineage>
</organism>
<dbReference type="Proteomes" id="UP000534677">
    <property type="component" value="Unassembled WGS sequence"/>
</dbReference>